<dbReference type="RefSeq" id="WP_027288202.1">
    <property type="nucleotide sequence ID" value="NZ_NRRE01000022.1"/>
</dbReference>
<sequence length="264" mass="28037">MTVPFYQVDAFAPARFQGNPAAVMVLETWLGDAHLQAIAAENNLAETAFLVPSEGHAADYELRWFTPTVEVDLCGHATLASGFVVLTHLVSGRDTVTFSSRSGLLSVRRTGDLYTLDFPVNPPEPANEHRAAMAVALGSRPETVLRAGGFWLAVFDHEAAVAGLVPDMAATAALGGVGVIASAPGEYVDIVSRFFAPQSGIDEDPVTGSAHTVLTPYWAERLDKGNLQARQISARGGTLSCRRNGDRVAIGGRCELVIAGHFHV</sequence>
<keyword evidence="5" id="KW-1185">Reference proteome</keyword>
<dbReference type="GO" id="GO:0016853">
    <property type="term" value="F:isomerase activity"/>
    <property type="evidence" value="ECO:0007669"/>
    <property type="project" value="UniProtKB-KW"/>
</dbReference>
<protein>
    <submittedName>
        <fullName evidence="4">PhzF family phenazine biosynthesis protein</fullName>
    </submittedName>
</protein>
<dbReference type="NCBIfam" id="TIGR00654">
    <property type="entry name" value="PhzF_family"/>
    <property type="match status" value="1"/>
</dbReference>
<evidence type="ECO:0000256" key="2">
    <source>
        <dbReference type="ARBA" id="ARBA00023235"/>
    </source>
</evidence>
<reference evidence="4" key="1">
    <citation type="submission" date="2017-08" db="EMBL/GenBank/DDBJ databases">
        <authorList>
            <person name="Imhoff J.F."/>
            <person name="Rahn T."/>
            <person name="Kuenzel S."/>
            <person name="Neulinger S.C."/>
        </authorList>
    </citation>
    <scope>NUCLEOTIDE SEQUENCE</scope>
    <source>
        <strain evidence="4">DSM 9154</strain>
    </source>
</reference>
<feature type="active site" evidence="3">
    <location>
        <position position="46"/>
    </location>
</feature>
<dbReference type="AlphaFoldDB" id="A0A934QI29"/>
<proteinExistence type="inferred from homology"/>
<dbReference type="Proteomes" id="UP000778970">
    <property type="component" value="Unassembled WGS sequence"/>
</dbReference>
<reference evidence="4" key="2">
    <citation type="journal article" date="2020" name="Microorganisms">
        <title>Osmotic Adaptation and Compatible Solute Biosynthesis of Phototrophic Bacteria as Revealed from Genome Analyses.</title>
        <authorList>
            <person name="Imhoff J.F."/>
            <person name="Rahn T."/>
            <person name="Kunzel S."/>
            <person name="Keller A."/>
            <person name="Neulinger S.C."/>
        </authorList>
    </citation>
    <scope>NUCLEOTIDE SEQUENCE</scope>
    <source>
        <strain evidence="4">DSM 9154</strain>
    </source>
</reference>
<dbReference type="PIRSF" id="PIRSF016184">
    <property type="entry name" value="PhzC_PhzF"/>
    <property type="match status" value="1"/>
</dbReference>
<dbReference type="GO" id="GO:0005737">
    <property type="term" value="C:cytoplasm"/>
    <property type="evidence" value="ECO:0007669"/>
    <property type="project" value="TreeGrafter"/>
</dbReference>
<dbReference type="Pfam" id="PF02567">
    <property type="entry name" value="PhzC-PhzF"/>
    <property type="match status" value="1"/>
</dbReference>
<comment type="caution">
    <text evidence="4">The sequence shown here is derived from an EMBL/GenBank/DDBJ whole genome shotgun (WGS) entry which is preliminary data.</text>
</comment>
<accession>A0A934QI29</accession>
<gene>
    <name evidence="4" type="ORF">CKO21_07865</name>
</gene>
<comment type="similarity">
    <text evidence="1">Belongs to the PhzF family.</text>
</comment>
<evidence type="ECO:0000313" key="4">
    <source>
        <dbReference type="EMBL" id="MBK1697162.1"/>
    </source>
</evidence>
<evidence type="ECO:0000313" key="5">
    <source>
        <dbReference type="Proteomes" id="UP000778970"/>
    </source>
</evidence>
<dbReference type="InterPro" id="IPR003719">
    <property type="entry name" value="Phenazine_PhzF-like"/>
</dbReference>
<evidence type="ECO:0000256" key="1">
    <source>
        <dbReference type="ARBA" id="ARBA00008270"/>
    </source>
</evidence>
<dbReference type="Gene3D" id="3.10.310.10">
    <property type="entry name" value="Diaminopimelate Epimerase, Chain A, domain 1"/>
    <property type="match status" value="2"/>
</dbReference>
<evidence type="ECO:0000256" key="3">
    <source>
        <dbReference type="PIRSR" id="PIRSR016184-1"/>
    </source>
</evidence>
<keyword evidence="2" id="KW-0413">Isomerase</keyword>
<organism evidence="4 5">
    <name type="scientific">Rhodovibrio salinarum</name>
    <dbReference type="NCBI Taxonomy" id="1087"/>
    <lineage>
        <taxon>Bacteria</taxon>
        <taxon>Pseudomonadati</taxon>
        <taxon>Pseudomonadota</taxon>
        <taxon>Alphaproteobacteria</taxon>
        <taxon>Rhodospirillales</taxon>
        <taxon>Rhodovibrionaceae</taxon>
        <taxon>Rhodovibrio</taxon>
    </lineage>
</organism>
<name>A0A934QI29_9PROT</name>
<dbReference type="SUPFAM" id="SSF54506">
    <property type="entry name" value="Diaminopimelate epimerase-like"/>
    <property type="match status" value="1"/>
</dbReference>
<dbReference type="PANTHER" id="PTHR13774:SF17">
    <property type="entry name" value="PHENAZINE BIOSYNTHESIS-LIKE DOMAIN-CONTAINING PROTEIN"/>
    <property type="match status" value="1"/>
</dbReference>
<dbReference type="PANTHER" id="PTHR13774">
    <property type="entry name" value="PHENAZINE BIOSYNTHESIS PROTEIN"/>
    <property type="match status" value="1"/>
</dbReference>
<dbReference type="EMBL" id="NRRE01000022">
    <property type="protein sequence ID" value="MBK1697162.1"/>
    <property type="molecule type" value="Genomic_DNA"/>
</dbReference>